<dbReference type="InterPro" id="IPR012338">
    <property type="entry name" value="Beta-lactam/transpept-like"/>
</dbReference>
<dbReference type="EC" id="3.5.2.6" evidence="3"/>
<dbReference type="NCBIfam" id="NF033103">
    <property type="entry name" value="bla_class_A"/>
    <property type="match status" value="1"/>
</dbReference>
<evidence type="ECO:0000313" key="6">
    <source>
        <dbReference type="Proteomes" id="UP001595974"/>
    </source>
</evidence>
<evidence type="ECO:0000313" key="5">
    <source>
        <dbReference type="EMBL" id="MFC5768898.1"/>
    </source>
</evidence>
<accession>A0ABW1ANL2</accession>
<dbReference type="RefSeq" id="WP_232516483.1">
    <property type="nucleotide sequence ID" value="NZ_JBHSOG010000016.1"/>
</dbReference>
<evidence type="ECO:0000256" key="2">
    <source>
        <dbReference type="ARBA" id="ARBA00009009"/>
    </source>
</evidence>
<comment type="catalytic activity">
    <reaction evidence="1">
        <text>a beta-lactam + H2O = a substituted beta-amino acid</text>
        <dbReference type="Rhea" id="RHEA:20401"/>
        <dbReference type="ChEBI" id="CHEBI:15377"/>
        <dbReference type="ChEBI" id="CHEBI:35627"/>
        <dbReference type="ChEBI" id="CHEBI:140347"/>
        <dbReference type="EC" id="3.5.2.6"/>
    </reaction>
</comment>
<dbReference type="PANTHER" id="PTHR35333:SF3">
    <property type="entry name" value="BETA-LACTAMASE-TYPE TRANSPEPTIDASE FOLD CONTAINING PROTEIN"/>
    <property type="match status" value="1"/>
</dbReference>
<dbReference type="PRINTS" id="PR00118">
    <property type="entry name" value="BLACTAMASEA"/>
</dbReference>
<evidence type="ECO:0000259" key="4">
    <source>
        <dbReference type="Pfam" id="PF13354"/>
    </source>
</evidence>
<dbReference type="Gene3D" id="3.40.710.10">
    <property type="entry name" value="DD-peptidase/beta-lactamase superfamily"/>
    <property type="match status" value="1"/>
</dbReference>
<name>A0ABW1ANL2_9RHOO</name>
<organism evidence="5 6">
    <name type="scientific">Thauera sinica</name>
    <dbReference type="NCBI Taxonomy" id="2665146"/>
    <lineage>
        <taxon>Bacteria</taxon>
        <taxon>Pseudomonadati</taxon>
        <taxon>Pseudomonadota</taxon>
        <taxon>Betaproteobacteria</taxon>
        <taxon>Rhodocyclales</taxon>
        <taxon>Zoogloeaceae</taxon>
        <taxon>Thauera</taxon>
    </lineage>
</organism>
<dbReference type="InterPro" id="IPR045155">
    <property type="entry name" value="Beta-lactam_cat"/>
</dbReference>
<evidence type="ECO:0000256" key="1">
    <source>
        <dbReference type="ARBA" id="ARBA00001526"/>
    </source>
</evidence>
<comment type="caution">
    <text evidence="5">The sequence shown here is derived from an EMBL/GenBank/DDBJ whole genome shotgun (WGS) entry which is preliminary data.</text>
</comment>
<dbReference type="SUPFAM" id="SSF56601">
    <property type="entry name" value="beta-lactamase/transpeptidase-like"/>
    <property type="match status" value="1"/>
</dbReference>
<evidence type="ECO:0000256" key="3">
    <source>
        <dbReference type="ARBA" id="ARBA00012865"/>
    </source>
</evidence>
<dbReference type="PANTHER" id="PTHR35333">
    <property type="entry name" value="BETA-LACTAMASE"/>
    <property type="match status" value="1"/>
</dbReference>
<gene>
    <name evidence="5" type="primary">bla</name>
    <name evidence="5" type="ORF">ACFPTN_05895</name>
</gene>
<dbReference type="EMBL" id="JBHSOG010000016">
    <property type="protein sequence ID" value="MFC5768898.1"/>
    <property type="molecule type" value="Genomic_DNA"/>
</dbReference>
<proteinExistence type="inferred from homology"/>
<dbReference type="Pfam" id="PF13354">
    <property type="entry name" value="Beta-lactamase2"/>
    <property type="match status" value="1"/>
</dbReference>
<dbReference type="GO" id="GO:0008800">
    <property type="term" value="F:beta-lactamase activity"/>
    <property type="evidence" value="ECO:0007669"/>
    <property type="project" value="UniProtKB-EC"/>
</dbReference>
<keyword evidence="6" id="KW-1185">Reference proteome</keyword>
<protein>
    <recommendedName>
        <fullName evidence="3">beta-lactamase</fullName>
        <ecNumber evidence="3">3.5.2.6</ecNumber>
    </recommendedName>
</protein>
<dbReference type="Proteomes" id="UP001595974">
    <property type="component" value="Unassembled WGS sequence"/>
</dbReference>
<feature type="domain" description="Beta-lactamase class A catalytic" evidence="4">
    <location>
        <begin position="24"/>
        <end position="239"/>
    </location>
</feature>
<sequence>MPERQDAVAARLQALEADVGGRLGVYVVDTQSGAGYGYRPDERFLMLSSFKLLASALVLHRVDAGLDSLARRISYGREDLVPWSPVTGRHAGGEGMTLAGLCEAAVTTSDNTAANLILASYGGPAALTAYLRQLGDTVTRLDRNEPTLNDKHPHEPFDTTSPRAMVGSMRKLVLGEALSAASRERLQQWLLGNTTGGRRLKAGLPADWRIGDKTGTAGMDANDVGVVWPPGRAPLLVAAYLADSPAEGAAREAAIADVGRLLRDIAR</sequence>
<comment type="similarity">
    <text evidence="2">Belongs to the class-A beta-lactamase family.</text>
</comment>
<keyword evidence="5" id="KW-0378">Hydrolase</keyword>
<reference evidence="6" key="1">
    <citation type="journal article" date="2019" name="Int. J. Syst. Evol. Microbiol.">
        <title>The Global Catalogue of Microorganisms (GCM) 10K type strain sequencing project: providing services to taxonomists for standard genome sequencing and annotation.</title>
        <authorList>
            <consortium name="The Broad Institute Genomics Platform"/>
            <consortium name="The Broad Institute Genome Sequencing Center for Infectious Disease"/>
            <person name="Wu L."/>
            <person name="Ma J."/>
        </authorList>
    </citation>
    <scope>NUCLEOTIDE SEQUENCE [LARGE SCALE GENOMIC DNA]</scope>
    <source>
        <strain evidence="6">SHR3</strain>
    </source>
</reference>
<dbReference type="InterPro" id="IPR000871">
    <property type="entry name" value="Beta-lactam_class-A"/>
</dbReference>